<dbReference type="WBParaSite" id="nRc.2.0.1.t38213-RA">
    <property type="protein sequence ID" value="nRc.2.0.1.t38213-RA"/>
    <property type="gene ID" value="nRc.2.0.1.g38213"/>
</dbReference>
<organism evidence="1 2">
    <name type="scientific">Romanomermis culicivorax</name>
    <name type="common">Nematode worm</name>
    <dbReference type="NCBI Taxonomy" id="13658"/>
    <lineage>
        <taxon>Eukaryota</taxon>
        <taxon>Metazoa</taxon>
        <taxon>Ecdysozoa</taxon>
        <taxon>Nematoda</taxon>
        <taxon>Enoplea</taxon>
        <taxon>Dorylaimia</taxon>
        <taxon>Mermithida</taxon>
        <taxon>Mermithoidea</taxon>
        <taxon>Mermithidae</taxon>
        <taxon>Romanomermis</taxon>
    </lineage>
</organism>
<evidence type="ECO:0000313" key="2">
    <source>
        <dbReference type="WBParaSite" id="nRc.2.0.1.t38213-RA"/>
    </source>
</evidence>
<reference evidence="2" key="1">
    <citation type="submission" date="2022-11" db="UniProtKB">
        <authorList>
            <consortium name="WormBaseParasite"/>
        </authorList>
    </citation>
    <scope>IDENTIFICATION</scope>
</reference>
<accession>A0A915KHA2</accession>
<keyword evidence="1" id="KW-1185">Reference proteome</keyword>
<dbReference type="AlphaFoldDB" id="A0A915KHA2"/>
<evidence type="ECO:0000313" key="1">
    <source>
        <dbReference type="Proteomes" id="UP000887565"/>
    </source>
</evidence>
<dbReference type="Proteomes" id="UP000887565">
    <property type="component" value="Unplaced"/>
</dbReference>
<protein>
    <submittedName>
        <fullName evidence="2">Uncharacterized protein</fullName>
    </submittedName>
</protein>
<sequence length="107" mass="11907">MPKRTEHVSVVLWYQPMEDTLAPLASFATQGLLPRIPTDLALEVIHQLESMNLIDSSSITDTMRAVWSMSLTKKYPQLSWALLNEPFEVEALTAADIVLSAPAALRI</sequence>
<name>A0A915KHA2_ROMCU</name>
<proteinExistence type="predicted"/>